<feature type="domain" description="GH10" evidence="10">
    <location>
        <begin position="1"/>
        <end position="91"/>
    </location>
</feature>
<dbReference type="InterPro" id="IPR001000">
    <property type="entry name" value="GH10_dom"/>
</dbReference>
<accession>C4PDJ4</accession>
<dbReference type="EMBL" id="FJ919109">
    <property type="protein sequence ID" value="ACR24812.1"/>
    <property type="molecule type" value="Genomic_DNA"/>
</dbReference>
<evidence type="ECO:0000256" key="3">
    <source>
        <dbReference type="ARBA" id="ARBA00012590"/>
    </source>
</evidence>
<name>C4PDJ4_9ZZZZ</name>
<dbReference type="SUPFAM" id="SSF51445">
    <property type="entry name" value="(Trans)glycosidases"/>
    <property type="match status" value="1"/>
</dbReference>
<evidence type="ECO:0000256" key="4">
    <source>
        <dbReference type="ARBA" id="ARBA00022651"/>
    </source>
</evidence>
<evidence type="ECO:0000256" key="9">
    <source>
        <dbReference type="ARBA" id="ARBA00023326"/>
    </source>
</evidence>
<sequence length="91" mass="10053">YDWDVGNEPLTVLGEAGATDGLRDHFFLRELGPGYIADAFALAHAADPEARLFVNDFVDLKPGEKQDRYFRLVRELLGAGVPLHGLGFQSH</sequence>
<dbReference type="PANTHER" id="PTHR31490:SF88">
    <property type="entry name" value="BETA-XYLANASE"/>
    <property type="match status" value="1"/>
</dbReference>
<proteinExistence type="inferred from homology"/>
<dbReference type="GO" id="GO:0045493">
    <property type="term" value="P:xylan catabolic process"/>
    <property type="evidence" value="ECO:0007669"/>
    <property type="project" value="UniProtKB-KW"/>
</dbReference>
<feature type="non-terminal residue" evidence="11">
    <location>
        <position position="91"/>
    </location>
</feature>
<dbReference type="InterPro" id="IPR017853">
    <property type="entry name" value="GH"/>
</dbReference>
<keyword evidence="8 11" id="KW-0326">Glycosidase</keyword>
<dbReference type="InterPro" id="IPR044846">
    <property type="entry name" value="GH10"/>
</dbReference>
<dbReference type="Gene3D" id="3.20.20.80">
    <property type="entry name" value="Glycosidases"/>
    <property type="match status" value="1"/>
</dbReference>
<evidence type="ECO:0000256" key="5">
    <source>
        <dbReference type="ARBA" id="ARBA00022729"/>
    </source>
</evidence>
<comment type="similarity">
    <text evidence="2">Belongs to the glycosyl hydrolase 10 (cellulase F) family.</text>
</comment>
<dbReference type="PANTHER" id="PTHR31490">
    <property type="entry name" value="GLYCOSYL HYDROLASE"/>
    <property type="match status" value="1"/>
</dbReference>
<dbReference type="GO" id="GO:0031176">
    <property type="term" value="F:endo-1,4-beta-xylanase activity"/>
    <property type="evidence" value="ECO:0007669"/>
    <property type="project" value="UniProtKB-EC"/>
</dbReference>
<evidence type="ECO:0000256" key="6">
    <source>
        <dbReference type="ARBA" id="ARBA00022801"/>
    </source>
</evidence>
<dbReference type="AlphaFoldDB" id="C4PDJ4"/>
<evidence type="ECO:0000256" key="7">
    <source>
        <dbReference type="ARBA" id="ARBA00023277"/>
    </source>
</evidence>
<keyword evidence="9" id="KW-0624">Polysaccharide degradation</keyword>
<organism evidence="11">
    <name type="scientific">uncultured organism</name>
    <dbReference type="NCBI Taxonomy" id="155900"/>
    <lineage>
        <taxon>unclassified sequences</taxon>
        <taxon>environmental samples</taxon>
    </lineage>
</organism>
<reference evidence="11" key="1">
    <citation type="submission" date="2009-04" db="EMBL/GenBank/DDBJ databases">
        <authorList>
            <person name="Wang G.Z."/>
            <person name="Luo H.Y."/>
            <person name="Wang Y.R."/>
            <person name="Yang P.L."/>
            <person name="Meng K."/>
            <person name="Yao B."/>
        </authorList>
    </citation>
    <scope>NUCLEOTIDE SEQUENCE</scope>
</reference>
<dbReference type="PROSITE" id="PS51760">
    <property type="entry name" value="GH10_2"/>
    <property type="match status" value="1"/>
</dbReference>
<protein>
    <recommendedName>
        <fullName evidence="3">endo-1,4-beta-xylanase</fullName>
        <ecNumber evidence="3">3.2.1.8</ecNumber>
    </recommendedName>
</protein>
<comment type="catalytic activity">
    <reaction evidence="1">
        <text>Endohydrolysis of (1-&gt;4)-beta-D-xylosidic linkages in xylans.</text>
        <dbReference type="EC" id="3.2.1.8"/>
    </reaction>
</comment>
<keyword evidence="7" id="KW-0119">Carbohydrate metabolism</keyword>
<dbReference type="Pfam" id="PF00331">
    <property type="entry name" value="Glyco_hydro_10"/>
    <property type="match status" value="1"/>
</dbReference>
<evidence type="ECO:0000256" key="2">
    <source>
        <dbReference type="ARBA" id="ARBA00007495"/>
    </source>
</evidence>
<evidence type="ECO:0000259" key="10">
    <source>
        <dbReference type="PROSITE" id="PS51760"/>
    </source>
</evidence>
<evidence type="ECO:0000256" key="1">
    <source>
        <dbReference type="ARBA" id="ARBA00000681"/>
    </source>
</evidence>
<feature type="non-terminal residue" evidence="11">
    <location>
        <position position="1"/>
    </location>
</feature>
<keyword evidence="6 11" id="KW-0378">Hydrolase</keyword>
<evidence type="ECO:0000256" key="8">
    <source>
        <dbReference type="ARBA" id="ARBA00023295"/>
    </source>
</evidence>
<reference evidence="11" key="2">
    <citation type="journal article" date="2012" name="PLoS ONE">
        <title>Phylogenetic diversity and environment-specific distributions of glycosyl hydrolase family 10 xylanases in geographically distant soils.</title>
        <authorList>
            <person name="Wang G."/>
            <person name="Meng K."/>
            <person name="Luo H."/>
            <person name="Wang Y."/>
            <person name="Huang H."/>
            <person name="Shi P."/>
            <person name="Yang P."/>
            <person name="Zhang Z."/>
            <person name="Yao B."/>
        </authorList>
    </citation>
    <scope>NUCLEOTIDE SEQUENCE</scope>
</reference>
<keyword evidence="4 11" id="KW-0858">Xylan degradation</keyword>
<dbReference type="EC" id="3.2.1.8" evidence="3"/>
<evidence type="ECO:0000313" key="11">
    <source>
        <dbReference type="EMBL" id="ACR24812.1"/>
    </source>
</evidence>
<keyword evidence="5" id="KW-0732">Signal</keyword>